<feature type="compositionally biased region" description="Polar residues" evidence="1">
    <location>
        <begin position="251"/>
        <end position="260"/>
    </location>
</feature>
<dbReference type="EMBL" id="LZYO01000279">
    <property type="protein sequence ID" value="ODH20549.1"/>
    <property type="molecule type" value="Genomic_DNA"/>
</dbReference>
<feature type="non-terminal residue" evidence="2">
    <location>
        <position position="1"/>
    </location>
</feature>
<sequence>WRIVEKSGGEQQCPARIIFAHMQTGLSPSSSYKQADAATQITMSGVNIVVESHQIQGLHLPSPRAQRSHVPITYLRIMAVYLFPAASQAKLPIEAPDSDYNSNPKRLRAFIRNASMVLLESYENGVKYLCEIGMQWYSPSTQEWLKPTAILKQIQLPDFWEAERQYLESPGCLAKRCLIELQTLSGNGQLHYVSPVSAIQIVPQASRPGQITEDNPIAFLDISNGRPCRTRVAGKRRPISDDKTKTEPMFYQSTGNSRTPSPAIAQCSSDGEYHIYVKYASLFHNNEPDILTTEQSKYH</sequence>
<dbReference type="Proteomes" id="UP000242814">
    <property type="component" value="Unassembled WGS sequence"/>
</dbReference>
<gene>
    <name evidence="2" type="ORF">ACO22_05847</name>
</gene>
<protein>
    <submittedName>
        <fullName evidence="2">Uncharacterized protein</fullName>
    </submittedName>
</protein>
<evidence type="ECO:0000256" key="1">
    <source>
        <dbReference type="SAM" id="MobiDB-lite"/>
    </source>
</evidence>
<feature type="region of interest" description="Disordered" evidence="1">
    <location>
        <begin position="231"/>
        <end position="262"/>
    </location>
</feature>
<comment type="caution">
    <text evidence="2">The sequence shown here is derived from an EMBL/GenBank/DDBJ whole genome shotgun (WGS) entry which is preliminary data.</text>
</comment>
<dbReference type="VEuPathDB" id="FungiDB:PABG_01924"/>
<reference evidence="2 3" key="1">
    <citation type="submission" date="2016-06" db="EMBL/GenBank/DDBJ databases">
        <authorList>
            <person name="Kjaerup R.B."/>
            <person name="Dalgaard T.S."/>
            <person name="Juul-Madsen H.R."/>
        </authorList>
    </citation>
    <scope>NUCLEOTIDE SEQUENCE [LARGE SCALE GENOMIC DNA]</scope>
    <source>
        <strain evidence="2 3">Pb300</strain>
    </source>
</reference>
<evidence type="ECO:0000313" key="3">
    <source>
        <dbReference type="Proteomes" id="UP000242814"/>
    </source>
</evidence>
<accession>A0A1D2J940</accession>
<proteinExistence type="predicted"/>
<dbReference type="AlphaFoldDB" id="A0A1D2J940"/>
<evidence type="ECO:0000313" key="2">
    <source>
        <dbReference type="EMBL" id="ODH20549.1"/>
    </source>
</evidence>
<organism evidence="2 3">
    <name type="scientific">Paracoccidioides brasiliensis</name>
    <dbReference type="NCBI Taxonomy" id="121759"/>
    <lineage>
        <taxon>Eukaryota</taxon>
        <taxon>Fungi</taxon>
        <taxon>Dikarya</taxon>
        <taxon>Ascomycota</taxon>
        <taxon>Pezizomycotina</taxon>
        <taxon>Eurotiomycetes</taxon>
        <taxon>Eurotiomycetidae</taxon>
        <taxon>Onygenales</taxon>
        <taxon>Ajellomycetaceae</taxon>
        <taxon>Paracoccidioides</taxon>
    </lineage>
</organism>
<dbReference type="VEuPathDB" id="FungiDB:PADG_00309"/>
<name>A0A1D2J940_PARBR</name>